<dbReference type="EMBL" id="RBKU01000001">
    <property type="protein sequence ID" value="RKR84383.1"/>
    <property type="molecule type" value="Genomic_DNA"/>
</dbReference>
<reference evidence="1 2" key="1">
    <citation type="submission" date="2018-10" db="EMBL/GenBank/DDBJ databases">
        <title>Genomic Encyclopedia of Archaeal and Bacterial Type Strains, Phase II (KMG-II): from individual species to whole genera.</title>
        <authorList>
            <person name="Goeker M."/>
        </authorList>
    </citation>
    <scope>NUCLEOTIDE SEQUENCE [LARGE SCALE GENOMIC DNA]</scope>
    <source>
        <strain evidence="1 2">DSM 18602</strain>
    </source>
</reference>
<proteinExistence type="predicted"/>
<dbReference type="Proteomes" id="UP000268007">
    <property type="component" value="Unassembled WGS sequence"/>
</dbReference>
<evidence type="ECO:0000313" key="1">
    <source>
        <dbReference type="EMBL" id="RKR84383.1"/>
    </source>
</evidence>
<organism evidence="1 2">
    <name type="scientific">Mucilaginibacter gracilis</name>
    <dbReference type="NCBI Taxonomy" id="423350"/>
    <lineage>
        <taxon>Bacteria</taxon>
        <taxon>Pseudomonadati</taxon>
        <taxon>Bacteroidota</taxon>
        <taxon>Sphingobacteriia</taxon>
        <taxon>Sphingobacteriales</taxon>
        <taxon>Sphingobacteriaceae</taxon>
        <taxon>Mucilaginibacter</taxon>
    </lineage>
</organism>
<gene>
    <name evidence="1" type="ORF">BDD43_4618</name>
</gene>
<protein>
    <submittedName>
        <fullName evidence="1">Uncharacterized protein</fullName>
    </submittedName>
</protein>
<sequence length="93" mass="10777">MHSLNFKLYTQPGHQQSKKKLVGHKLTPETDRHIVLISANNTFTKLKKWLKNSPTAVSLHTVNTHLTIIFTAVITYYPTKQPQYFPFFKVLLP</sequence>
<name>A0A495J6M3_9SPHI</name>
<evidence type="ECO:0000313" key="2">
    <source>
        <dbReference type="Proteomes" id="UP000268007"/>
    </source>
</evidence>
<comment type="caution">
    <text evidence="1">The sequence shown here is derived from an EMBL/GenBank/DDBJ whole genome shotgun (WGS) entry which is preliminary data.</text>
</comment>
<dbReference type="AlphaFoldDB" id="A0A495J6M3"/>
<keyword evidence="2" id="KW-1185">Reference proteome</keyword>
<accession>A0A495J6M3</accession>